<keyword evidence="3" id="KW-1185">Reference proteome</keyword>
<sequence length="97" mass="11469">MVQENAEITIKELQERTGLSRAFFYKNGKVRRALEKARQESDQVPAMKPQQVILNRAMEKQLQIMMRRMKQLQEENEALRVENMLWKATIENAKIGH</sequence>
<dbReference type="EMBL" id="CP060635">
    <property type="protein sequence ID" value="QNM07860.1"/>
    <property type="molecule type" value="Genomic_DNA"/>
</dbReference>
<dbReference type="Proteomes" id="UP000515860">
    <property type="component" value="Chromosome"/>
</dbReference>
<evidence type="ECO:0000313" key="2">
    <source>
        <dbReference type="EMBL" id="QNM07860.1"/>
    </source>
</evidence>
<dbReference type="KEGG" id="whj:H9Q79_13195"/>
<feature type="coiled-coil region" evidence="1">
    <location>
        <begin position="55"/>
        <end position="89"/>
    </location>
</feature>
<protein>
    <recommendedName>
        <fullName evidence="4">Transposase</fullName>
    </recommendedName>
</protein>
<name>A0A7G9GAM8_9FIRM</name>
<evidence type="ECO:0000256" key="1">
    <source>
        <dbReference type="SAM" id="Coils"/>
    </source>
</evidence>
<keyword evidence="1" id="KW-0175">Coiled coil</keyword>
<evidence type="ECO:0000313" key="3">
    <source>
        <dbReference type="Proteomes" id="UP000515860"/>
    </source>
</evidence>
<gene>
    <name evidence="2" type="ORF">H9Q79_13195</name>
</gene>
<accession>A0A7G9GAM8</accession>
<dbReference type="InterPro" id="IPR046229">
    <property type="entry name" value="TnpC-like"/>
</dbReference>
<organism evidence="2 3">
    <name type="scientific">Wansuia hejianensis</name>
    <dbReference type="NCBI Taxonomy" id="2763667"/>
    <lineage>
        <taxon>Bacteria</taxon>
        <taxon>Bacillati</taxon>
        <taxon>Bacillota</taxon>
        <taxon>Clostridia</taxon>
        <taxon>Lachnospirales</taxon>
        <taxon>Lachnospiraceae</taxon>
        <taxon>Wansuia</taxon>
    </lineage>
</organism>
<dbReference type="Pfam" id="PF19776">
    <property type="entry name" value="DUF6262"/>
    <property type="match status" value="1"/>
</dbReference>
<dbReference type="AlphaFoldDB" id="A0A7G9GAM8"/>
<evidence type="ECO:0008006" key="4">
    <source>
        <dbReference type="Google" id="ProtNLM"/>
    </source>
</evidence>
<proteinExistence type="predicted"/>
<reference evidence="2 3" key="1">
    <citation type="submission" date="2020-08" db="EMBL/GenBank/DDBJ databases">
        <authorList>
            <person name="Liu C."/>
            <person name="Sun Q."/>
        </authorList>
    </citation>
    <scope>NUCLEOTIDE SEQUENCE [LARGE SCALE GENOMIC DNA]</scope>
    <source>
        <strain evidence="2 3">NSJ-29</strain>
    </source>
</reference>